<name>A0A0R1ZNN4_9LACO</name>
<sequence length="148" mass="16052">MALATELNQDLKSAMKEHDKVALNTIRAIKTAITNAQIASGKDLSEDEERSVLATQLKQRKDSLEQFKAGNREDLAEETKAEIAIVEKYLPSQLDEAEIGKLVDEAIATSGATNVKQFGLVMKSLMPKVKGRADGAVVSQIVKSKLNA</sequence>
<protein>
    <recommendedName>
        <fullName evidence="3">GatB YqeY domain-containing protein</fullName>
    </recommendedName>
</protein>
<dbReference type="Gene3D" id="1.10.10.410">
    <property type="match status" value="1"/>
</dbReference>
<evidence type="ECO:0000313" key="1">
    <source>
        <dbReference type="EMBL" id="KRM56074.1"/>
    </source>
</evidence>
<evidence type="ECO:0000313" key="2">
    <source>
        <dbReference type="Proteomes" id="UP000051679"/>
    </source>
</evidence>
<dbReference type="Proteomes" id="UP000051679">
    <property type="component" value="Unassembled WGS sequence"/>
</dbReference>
<dbReference type="InterPro" id="IPR019004">
    <property type="entry name" value="YqeY/Aim41"/>
</dbReference>
<dbReference type="RefSeq" id="WP_054676298.1">
    <property type="nucleotide sequence ID" value="NZ_AYYO01000010.1"/>
</dbReference>
<dbReference type="STRING" id="1291052.FC18_GL000861"/>
<gene>
    <name evidence="1" type="ORF">FC18_GL000861</name>
</gene>
<dbReference type="GO" id="GO:0016884">
    <property type="term" value="F:carbon-nitrogen ligase activity, with glutamine as amido-N-donor"/>
    <property type="evidence" value="ECO:0007669"/>
    <property type="project" value="InterPro"/>
</dbReference>
<reference evidence="1 2" key="1">
    <citation type="journal article" date="2015" name="Genome Announc.">
        <title>Expanding the biotechnology potential of lactobacilli through comparative genomics of 213 strains and associated genera.</title>
        <authorList>
            <person name="Sun Z."/>
            <person name="Harris H.M."/>
            <person name="McCann A."/>
            <person name="Guo C."/>
            <person name="Argimon S."/>
            <person name="Zhang W."/>
            <person name="Yang X."/>
            <person name="Jeffery I.B."/>
            <person name="Cooney J.C."/>
            <person name="Kagawa T.F."/>
            <person name="Liu W."/>
            <person name="Song Y."/>
            <person name="Salvetti E."/>
            <person name="Wrobel A."/>
            <person name="Rasinkangas P."/>
            <person name="Parkhill J."/>
            <person name="Rea M.C."/>
            <person name="O'Sullivan O."/>
            <person name="Ritari J."/>
            <person name="Douillard F.P."/>
            <person name="Paul Ross R."/>
            <person name="Yang R."/>
            <person name="Briner A.E."/>
            <person name="Felis G.E."/>
            <person name="de Vos W.M."/>
            <person name="Barrangou R."/>
            <person name="Klaenhammer T.R."/>
            <person name="Caufield P.W."/>
            <person name="Cui Y."/>
            <person name="Zhang H."/>
            <person name="O'Toole P.W."/>
        </authorList>
    </citation>
    <scope>NUCLEOTIDE SEQUENCE [LARGE SCALE GENOMIC DNA]</scope>
    <source>
        <strain evidence="1 2">DSM 20505</strain>
    </source>
</reference>
<dbReference type="Gene3D" id="1.10.1510.10">
    <property type="entry name" value="Uncharacterised protein YqeY/AIM41 PF09424, N-terminal domain"/>
    <property type="match status" value="1"/>
</dbReference>
<comment type="caution">
    <text evidence="1">The sequence shown here is derived from an EMBL/GenBank/DDBJ whole genome shotgun (WGS) entry which is preliminary data.</text>
</comment>
<dbReference type="SUPFAM" id="SSF89095">
    <property type="entry name" value="GatB/YqeY motif"/>
    <property type="match status" value="1"/>
</dbReference>
<dbReference type="PATRIC" id="fig|1291052.5.peg.877"/>
<dbReference type="EMBL" id="AYYO01000010">
    <property type="protein sequence ID" value="KRM56074.1"/>
    <property type="molecule type" value="Genomic_DNA"/>
</dbReference>
<dbReference type="Pfam" id="PF09424">
    <property type="entry name" value="YqeY"/>
    <property type="match status" value="1"/>
</dbReference>
<dbReference type="OrthoDB" id="9794041at2"/>
<evidence type="ECO:0008006" key="3">
    <source>
        <dbReference type="Google" id="ProtNLM"/>
    </source>
</evidence>
<keyword evidence="2" id="KW-1185">Reference proteome</keyword>
<accession>A0A0R1ZNN4</accession>
<organism evidence="1 2">
    <name type="scientific">Lacticaseibacillus sharpeae JCM 1186 = DSM 20505</name>
    <dbReference type="NCBI Taxonomy" id="1291052"/>
    <lineage>
        <taxon>Bacteria</taxon>
        <taxon>Bacillati</taxon>
        <taxon>Bacillota</taxon>
        <taxon>Bacilli</taxon>
        <taxon>Lactobacillales</taxon>
        <taxon>Lactobacillaceae</taxon>
        <taxon>Lacticaseibacillus</taxon>
    </lineage>
</organism>
<dbReference type="PANTHER" id="PTHR28055">
    <property type="entry name" value="ALTERED INHERITANCE OF MITOCHONDRIA PROTEIN 41, MITOCHONDRIAL"/>
    <property type="match status" value="1"/>
</dbReference>
<proteinExistence type="predicted"/>
<dbReference type="PANTHER" id="PTHR28055:SF1">
    <property type="entry name" value="ALTERED INHERITANCE OF MITOCHONDRIA PROTEIN 41, MITOCHONDRIAL"/>
    <property type="match status" value="1"/>
</dbReference>
<dbReference type="AlphaFoldDB" id="A0A0R1ZNN4"/>
<dbReference type="InterPro" id="IPR023168">
    <property type="entry name" value="GatB_Yqey_C_2"/>
</dbReference>
<dbReference type="InterPro" id="IPR003789">
    <property type="entry name" value="Asn/Gln_tRNA_amidoTrase-B-like"/>
</dbReference>
<dbReference type="InterPro" id="IPR042184">
    <property type="entry name" value="YqeY/Aim41_N"/>
</dbReference>